<keyword evidence="4 9" id="KW-0136">Cellulose degradation</keyword>
<evidence type="ECO:0000313" key="12">
    <source>
        <dbReference type="Proteomes" id="UP000054248"/>
    </source>
</evidence>
<dbReference type="Pfam" id="PF00840">
    <property type="entry name" value="Glyco_hydro_7"/>
    <property type="match status" value="1"/>
</dbReference>
<evidence type="ECO:0000256" key="3">
    <source>
        <dbReference type="ARBA" id="ARBA00022801"/>
    </source>
</evidence>
<gene>
    <name evidence="11" type="ORF">M407DRAFT_33433</name>
</gene>
<dbReference type="SUPFAM" id="SSF49899">
    <property type="entry name" value="Concanavalin A-like lectins/glucanases"/>
    <property type="match status" value="1"/>
</dbReference>
<keyword evidence="10" id="KW-0732">Signal</keyword>
<evidence type="ECO:0000313" key="11">
    <source>
        <dbReference type="EMBL" id="KIO16923.1"/>
    </source>
</evidence>
<evidence type="ECO:0000256" key="1">
    <source>
        <dbReference type="ARBA" id="ARBA00000966"/>
    </source>
</evidence>
<comment type="similarity">
    <text evidence="2 9">Belongs to the glycosyl hydrolase 7 (cellulase C) family.</text>
</comment>
<keyword evidence="6" id="KW-0119">Carbohydrate metabolism</keyword>
<dbReference type="OrthoDB" id="412382at2759"/>
<reference evidence="12" key="2">
    <citation type="submission" date="2015-01" db="EMBL/GenBank/DDBJ databases">
        <title>Evolutionary Origins and Diversification of the Mycorrhizal Mutualists.</title>
        <authorList>
            <consortium name="DOE Joint Genome Institute"/>
            <consortium name="Mycorrhizal Genomics Consortium"/>
            <person name="Kohler A."/>
            <person name="Kuo A."/>
            <person name="Nagy L.G."/>
            <person name="Floudas D."/>
            <person name="Copeland A."/>
            <person name="Barry K.W."/>
            <person name="Cichocki N."/>
            <person name="Veneault-Fourrey C."/>
            <person name="LaButti K."/>
            <person name="Lindquist E.A."/>
            <person name="Lipzen A."/>
            <person name="Lundell T."/>
            <person name="Morin E."/>
            <person name="Murat C."/>
            <person name="Riley R."/>
            <person name="Ohm R."/>
            <person name="Sun H."/>
            <person name="Tunlid A."/>
            <person name="Henrissat B."/>
            <person name="Grigoriev I.V."/>
            <person name="Hibbett D.S."/>
            <person name="Martin F."/>
        </authorList>
    </citation>
    <scope>NUCLEOTIDE SEQUENCE [LARGE SCALE GENOMIC DNA]</scope>
    <source>
        <strain evidence="12">MUT 4182</strain>
    </source>
</reference>
<protein>
    <recommendedName>
        <fullName evidence="9">Glucanase</fullName>
        <ecNumber evidence="9">3.2.1.-</ecNumber>
    </recommendedName>
</protein>
<evidence type="ECO:0000256" key="10">
    <source>
        <dbReference type="SAM" id="SignalP"/>
    </source>
</evidence>
<dbReference type="AlphaFoldDB" id="A0A0C3K6D0"/>
<reference evidence="11 12" key="1">
    <citation type="submission" date="2014-04" db="EMBL/GenBank/DDBJ databases">
        <authorList>
            <consortium name="DOE Joint Genome Institute"/>
            <person name="Kuo A."/>
            <person name="Girlanda M."/>
            <person name="Perotto S."/>
            <person name="Kohler A."/>
            <person name="Nagy L.G."/>
            <person name="Floudas D."/>
            <person name="Copeland A."/>
            <person name="Barry K.W."/>
            <person name="Cichocki N."/>
            <person name="Veneault-Fourrey C."/>
            <person name="LaButti K."/>
            <person name="Lindquist E.A."/>
            <person name="Lipzen A."/>
            <person name="Lundell T."/>
            <person name="Morin E."/>
            <person name="Murat C."/>
            <person name="Sun H."/>
            <person name="Tunlid A."/>
            <person name="Henrissat B."/>
            <person name="Grigoriev I.V."/>
            <person name="Hibbett D.S."/>
            <person name="Martin F."/>
            <person name="Nordberg H.P."/>
            <person name="Cantor M.N."/>
            <person name="Hua S.X."/>
        </authorList>
    </citation>
    <scope>NUCLEOTIDE SEQUENCE [LARGE SCALE GENOMIC DNA]</scope>
    <source>
        <strain evidence="11 12">MUT 4182</strain>
    </source>
</reference>
<accession>A0A0C3K6D0</accession>
<dbReference type="CDD" id="cd07999">
    <property type="entry name" value="GH7_CBH_EG"/>
    <property type="match status" value="1"/>
</dbReference>
<proteinExistence type="inferred from homology"/>
<feature type="chain" id="PRO_5002166237" description="Glucanase" evidence="10">
    <location>
        <begin position="20"/>
        <end position="338"/>
    </location>
</feature>
<evidence type="ECO:0000256" key="6">
    <source>
        <dbReference type="ARBA" id="ARBA00023277"/>
    </source>
</evidence>
<dbReference type="InterPro" id="IPR037019">
    <property type="entry name" value="Glyco_hydro_7_sf"/>
</dbReference>
<dbReference type="InterPro" id="IPR001722">
    <property type="entry name" value="Glyco_hydro_7"/>
</dbReference>
<sequence>MFKPTALLALAGLLSGVSAQQIGTNLAEVHPALTWYKCTTAGGCVAQAGKVVLDANWRWLHNVGGSTNCYTGNTWNTSLCPDAATCTTNCALDGADYSGTYGVTTSGNALTLKFVQPNSNGKNVGSRLYLMSDDSTYNVFKVMNQEFSFDVDVSQLPCGLNGALYFSEMEADGGLSKYPTNKAGAKYGTGYCDSQCPRDLKFIAGQANNVGWVGTSANSGTGNFGSCCNEMDIWEANSISAAYTPHPCDPTGPYKCTGAECGSPSRYSGVCDPDGCDFNSYRQGDTGFYGPGKTVDTTKKFTVVTQFITDSGTATGNLSEIRRLYVGEVRGTCSGIPE</sequence>
<keyword evidence="3 9" id="KW-0378">Hydrolase</keyword>
<evidence type="ECO:0000256" key="9">
    <source>
        <dbReference type="RuleBase" id="RU361164"/>
    </source>
</evidence>
<keyword evidence="7 9" id="KW-0326">Glycosidase</keyword>
<dbReference type="InterPro" id="IPR013320">
    <property type="entry name" value="ConA-like_dom_sf"/>
</dbReference>
<keyword evidence="8 9" id="KW-0624">Polysaccharide degradation</keyword>
<evidence type="ECO:0000256" key="5">
    <source>
        <dbReference type="ARBA" id="ARBA00023180"/>
    </source>
</evidence>
<dbReference type="Gene3D" id="2.70.100.10">
    <property type="entry name" value="Glycoside hydrolase, family 7, domain"/>
    <property type="match status" value="1"/>
</dbReference>
<dbReference type="EMBL" id="KN823461">
    <property type="protein sequence ID" value="KIO16923.1"/>
    <property type="molecule type" value="Genomic_DNA"/>
</dbReference>
<name>A0A0C3K6D0_9AGAM</name>
<dbReference type="PANTHER" id="PTHR33753:SF1">
    <property type="entry name" value="ENDO-BETA-1,4-GLUCANASE CELB"/>
    <property type="match status" value="1"/>
</dbReference>
<comment type="catalytic activity">
    <reaction evidence="1">
        <text>Endohydrolysis of (1-&gt;4)-beta-D-glucosidic linkages in cellulose, lichenin and cereal beta-D-glucans.</text>
        <dbReference type="EC" id="3.2.1.4"/>
    </reaction>
</comment>
<dbReference type="GO" id="GO:0030245">
    <property type="term" value="P:cellulose catabolic process"/>
    <property type="evidence" value="ECO:0007669"/>
    <property type="project" value="UniProtKB-KW"/>
</dbReference>
<keyword evidence="5" id="KW-0325">Glycoprotein</keyword>
<dbReference type="GO" id="GO:0008810">
    <property type="term" value="F:cellulase activity"/>
    <property type="evidence" value="ECO:0007669"/>
    <property type="project" value="UniProtKB-EC"/>
</dbReference>
<dbReference type="HOGENOM" id="CLU_020817_3_2_1"/>
<dbReference type="EC" id="3.2.1.-" evidence="9"/>
<dbReference type="STRING" id="1051891.A0A0C3K6D0"/>
<dbReference type="PANTHER" id="PTHR33753">
    <property type="entry name" value="1,4-BETA-D-GLUCAN CELLOBIOHYDROLASE B"/>
    <property type="match status" value="1"/>
</dbReference>
<dbReference type="Proteomes" id="UP000054248">
    <property type="component" value="Unassembled WGS sequence"/>
</dbReference>
<evidence type="ECO:0000256" key="4">
    <source>
        <dbReference type="ARBA" id="ARBA00023001"/>
    </source>
</evidence>
<keyword evidence="12" id="KW-1185">Reference proteome</keyword>
<evidence type="ECO:0000256" key="8">
    <source>
        <dbReference type="ARBA" id="ARBA00023326"/>
    </source>
</evidence>
<organism evidence="11 12">
    <name type="scientific">Tulasnella calospora MUT 4182</name>
    <dbReference type="NCBI Taxonomy" id="1051891"/>
    <lineage>
        <taxon>Eukaryota</taxon>
        <taxon>Fungi</taxon>
        <taxon>Dikarya</taxon>
        <taxon>Basidiomycota</taxon>
        <taxon>Agaricomycotina</taxon>
        <taxon>Agaricomycetes</taxon>
        <taxon>Cantharellales</taxon>
        <taxon>Tulasnellaceae</taxon>
        <taxon>Tulasnella</taxon>
    </lineage>
</organism>
<feature type="signal peptide" evidence="10">
    <location>
        <begin position="1"/>
        <end position="19"/>
    </location>
</feature>
<evidence type="ECO:0000256" key="2">
    <source>
        <dbReference type="ARBA" id="ARBA00006044"/>
    </source>
</evidence>
<dbReference type="PRINTS" id="PR00734">
    <property type="entry name" value="GLHYDRLASE7"/>
</dbReference>
<evidence type="ECO:0000256" key="7">
    <source>
        <dbReference type="ARBA" id="ARBA00023295"/>
    </source>
</evidence>